<protein>
    <submittedName>
        <fullName evidence="1">Uncharacterized membrane protein</fullName>
    </submittedName>
</protein>
<accession>A0A285V6L8</accession>
<dbReference type="EMBL" id="OBQI01000003">
    <property type="protein sequence ID" value="SOC49577.1"/>
    <property type="molecule type" value="Genomic_DNA"/>
</dbReference>
<keyword evidence="2" id="KW-1185">Reference proteome</keyword>
<name>A0A285V6L8_9ACTN</name>
<reference evidence="2" key="1">
    <citation type="submission" date="2017-08" db="EMBL/GenBank/DDBJ databases">
        <authorList>
            <person name="Varghese N."/>
            <person name="Submissions S."/>
        </authorList>
    </citation>
    <scope>NUCLEOTIDE SEQUENCE [LARGE SCALE GENOMIC DNA]</scope>
    <source>
        <strain evidence="2">DSM 4725</strain>
    </source>
</reference>
<dbReference type="Proteomes" id="UP000219435">
    <property type="component" value="Unassembled WGS sequence"/>
</dbReference>
<sequence length="187" mass="19294">MEARPVDLVVVAWSEEAAAERAVHELRVTGMPGILGMLALAVTVDGELRTREAQGRVGAVGAVLDAGLGLMTSGIGWLPLDGAAAARADEARDGGVRGDGLRALGERMARRSSVLLVVVVDGRGVTVSQGCAGLPLTSDRTAIDPGLLTRWATPRARVPAPRPPVDSPVAIRTSGAVMRLRDSVHAG</sequence>
<organism evidence="1 2">
    <name type="scientific">Blastococcus aggregatus</name>
    <dbReference type="NCBI Taxonomy" id="38502"/>
    <lineage>
        <taxon>Bacteria</taxon>
        <taxon>Bacillati</taxon>
        <taxon>Actinomycetota</taxon>
        <taxon>Actinomycetes</taxon>
        <taxon>Geodermatophilales</taxon>
        <taxon>Geodermatophilaceae</taxon>
        <taxon>Blastococcus</taxon>
    </lineage>
</organism>
<dbReference type="AlphaFoldDB" id="A0A285V6L8"/>
<evidence type="ECO:0000313" key="2">
    <source>
        <dbReference type="Proteomes" id="UP000219435"/>
    </source>
</evidence>
<dbReference type="RefSeq" id="WP_097195134.1">
    <property type="nucleotide sequence ID" value="NZ_OBQI01000003.1"/>
</dbReference>
<proteinExistence type="predicted"/>
<gene>
    <name evidence="1" type="ORF">SAMN05660748_2305</name>
</gene>
<evidence type="ECO:0000313" key="1">
    <source>
        <dbReference type="EMBL" id="SOC49577.1"/>
    </source>
</evidence>